<dbReference type="GO" id="GO:0005524">
    <property type="term" value="F:ATP binding"/>
    <property type="evidence" value="ECO:0007669"/>
    <property type="project" value="UniProtKB-KW"/>
</dbReference>
<keyword evidence="2" id="KW-0067">ATP-binding</keyword>
<dbReference type="Proteomes" id="UP000223606">
    <property type="component" value="Chromosome 1"/>
</dbReference>
<dbReference type="OrthoDB" id="9774491at2"/>
<accession>A0A2C9DDF2</accession>
<keyword evidence="1" id="KW-0547">Nucleotide-binding</keyword>
<gene>
    <name evidence="3" type="ORF">HDIA_4732</name>
</gene>
<dbReference type="NCBIfam" id="NF040713">
    <property type="entry name" value="ZapE"/>
    <property type="match status" value="1"/>
</dbReference>
<evidence type="ECO:0000256" key="1">
    <source>
        <dbReference type="ARBA" id="ARBA00022741"/>
    </source>
</evidence>
<dbReference type="GO" id="GO:0005737">
    <property type="term" value="C:cytoplasm"/>
    <property type="evidence" value="ECO:0007669"/>
    <property type="project" value="TreeGrafter"/>
</dbReference>
<dbReference type="EMBL" id="LT960614">
    <property type="protein sequence ID" value="SON58273.1"/>
    <property type="molecule type" value="Genomic_DNA"/>
</dbReference>
<dbReference type="RefSeq" id="WP_099558491.1">
    <property type="nucleotide sequence ID" value="NZ_LT960614.1"/>
</dbReference>
<proteinExistence type="predicted"/>
<dbReference type="PANTHER" id="PTHR12169:SF6">
    <property type="entry name" value="AFG1-LIKE ATPASE"/>
    <property type="match status" value="1"/>
</dbReference>
<dbReference type="PANTHER" id="PTHR12169">
    <property type="entry name" value="ATPASE N2B"/>
    <property type="match status" value="1"/>
</dbReference>
<keyword evidence="4" id="KW-1185">Reference proteome</keyword>
<protein>
    <submittedName>
        <fullName evidence="3">AFG1-like ATPase</fullName>
    </submittedName>
</protein>
<dbReference type="Pfam" id="PF03969">
    <property type="entry name" value="AFG1_ATPase"/>
    <property type="match status" value="1"/>
</dbReference>
<organism evidence="3 4">
    <name type="scientific">Hartmannibacter diazotrophicus</name>
    <dbReference type="NCBI Taxonomy" id="1482074"/>
    <lineage>
        <taxon>Bacteria</taxon>
        <taxon>Pseudomonadati</taxon>
        <taxon>Pseudomonadota</taxon>
        <taxon>Alphaproteobacteria</taxon>
        <taxon>Hyphomicrobiales</taxon>
        <taxon>Pleomorphomonadaceae</taxon>
        <taxon>Hartmannibacter</taxon>
    </lineage>
</organism>
<name>A0A2C9DDF2_9HYPH</name>
<dbReference type="InterPro" id="IPR027417">
    <property type="entry name" value="P-loop_NTPase"/>
</dbReference>
<evidence type="ECO:0000313" key="3">
    <source>
        <dbReference type="EMBL" id="SON58273.1"/>
    </source>
</evidence>
<evidence type="ECO:0000256" key="2">
    <source>
        <dbReference type="ARBA" id="ARBA00022840"/>
    </source>
</evidence>
<dbReference type="SUPFAM" id="SSF52540">
    <property type="entry name" value="P-loop containing nucleoside triphosphate hydrolases"/>
    <property type="match status" value="1"/>
</dbReference>
<dbReference type="KEGG" id="hdi:HDIA_4732"/>
<evidence type="ECO:0000313" key="4">
    <source>
        <dbReference type="Proteomes" id="UP000223606"/>
    </source>
</evidence>
<dbReference type="InterPro" id="IPR005654">
    <property type="entry name" value="ATPase_AFG1-like"/>
</dbReference>
<sequence>MDASSKAPDFGAKAGSHNVSHAYDGLVARGDISADVNQKKITCRLDQLIDDLKETHLASKKSALGWIFGKRGSQAKIVKGAYIWGSVGRGKTMLMDLFFDLCPEPKKRRAHFLDFMADTHERIHKARQAGEKDPVERVGDAIAGETRLLCFDEFAVTDVADAMILGRLFTCLFRHGVVVVATSNVAPDDLYKDGLNRSFFLSFVALLKERTDILRLDSPTDYRLDKMSKEDLYVTPNGAEAYARLNDLWAKATAGKTTAPASLTVKTRRVLVPMAAGSFARFGFADLCEKPLGAQDFQAIVRAYHTIFLDDIPVMNRARRNEAKRFITLIDTLYDTGTKLVCSAASEPDGLYQDTIGTEAFEFQRCASRLVEMRSDAYLTAPRHLHGVEAADGDDRAVAE</sequence>
<dbReference type="AlphaFoldDB" id="A0A2C9DDF2"/>
<dbReference type="GO" id="GO:0016887">
    <property type="term" value="F:ATP hydrolysis activity"/>
    <property type="evidence" value="ECO:0007669"/>
    <property type="project" value="InterPro"/>
</dbReference>
<reference evidence="4" key="1">
    <citation type="submission" date="2017-09" db="EMBL/GenBank/DDBJ databases">
        <title>Genome sequence of Nannocystis excedens DSM 71.</title>
        <authorList>
            <person name="Blom J."/>
        </authorList>
    </citation>
    <scope>NUCLEOTIDE SEQUENCE [LARGE SCALE GENOMIC DNA]</scope>
    <source>
        <strain evidence="4">type strain: E19</strain>
    </source>
</reference>
<dbReference type="Gene3D" id="3.40.50.300">
    <property type="entry name" value="P-loop containing nucleotide triphosphate hydrolases"/>
    <property type="match status" value="1"/>
</dbReference>